<dbReference type="RefSeq" id="WP_034422909.1">
    <property type="nucleotide sequence ID" value="NZ_CP045798.1"/>
</dbReference>
<keyword evidence="2" id="KW-1185">Reference proteome</keyword>
<protein>
    <submittedName>
        <fullName evidence="1">Uncharacterized protein</fullName>
    </submittedName>
</protein>
<dbReference type="Proteomes" id="UP000515847">
    <property type="component" value="Chromosome"/>
</dbReference>
<dbReference type="KEGG" id="tfr:BR63_01270"/>
<dbReference type="AlphaFoldDB" id="A0A7G6DZ18"/>
<dbReference type="EMBL" id="CP045798">
    <property type="protein sequence ID" value="QNB45072.1"/>
    <property type="molecule type" value="Genomic_DNA"/>
</dbReference>
<proteinExistence type="predicted"/>
<sequence length="74" mass="8386">MKPPIKADEFINRNKECFLKATGGKKIKAPRAKPRSREEFIAIGRAVVAAIRKAEADGRFSYDPQKGLRIKWKS</sequence>
<reference evidence="1 2" key="1">
    <citation type="journal article" date="2019" name="Front. Microbiol.">
        <title>Thermoanaerosceptrum fracticalcis gen. nov. sp. nov., a Novel Fumarate-Fermenting Microorganism From a Deep Fractured Carbonate Aquifer of the US Great Basin.</title>
        <authorList>
            <person name="Hamilton-Brehm S.D."/>
            <person name="Stewart L.E."/>
            <person name="Zavarin M."/>
            <person name="Caldwell M."/>
            <person name="Lawson P.A."/>
            <person name="Onstott T.C."/>
            <person name="Grzymski J."/>
            <person name="Neveux I."/>
            <person name="Lollar B.S."/>
            <person name="Russell C.E."/>
            <person name="Moser D.P."/>
        </authorList>
    </citation>
    <scope>NUCLEOTIDE SEQUENCE [LARGE SCALE GENOMIC DNA]</scope>
    <source>
        <strain evidence="1 2">DRI-13</strain>
    </source>
</reference>
<organism evidence="1 2">
    <name type="scientific">Thermanaerosceptrum fracticalcis</name>
    <dbReference type="NCBI Taxonomy" id="1712410"/>
    <lineage>
        <taxon>Bacteria</taxon>
        <taxon>Bacillati</taxon>
        <taxon>Bacillota</taxon>
        <taxon>Clostridia</taxon>
        <taxon>Eubacteriales</taxon>
        <taxon>Peptococcaceae</taxon>
        <taxon>Thermanaerosceptrum</taxon>
    </lineage>
</organism>
<gene>
    <name evidence="1" type="ORF">BR63_01270</name>
</gene>
<evidence type="ECO:0000313" key="1">
    <source>
        <dbReference type="EMBL" id="QNB45072.1"/>
    </source>
</evidence>
<accession>A0A7G6DZ18</accession>
<evidence type="ECO:0000313" key="2">
    <source>
        <dbReference type="Proteomes" id="UP000515847"/>
    </source>
</evidence>
<name>A0A7G6DZ18_THEFR</name>